<proteinExistence type="predicted"/>
<evidence type="ECO:0000256" key="1">
    <source>
        <dbReference type="SAM" id="MobiDB-lite"/>
    </source>
</evidence>
<dbReference type="Proteomes" id="UP000231567">
    <property type="component" value="Unassembled WGS sequence"/>
</dbReference>
<name>A0A2G9YQ82_9BACT</name>
<feature type="region of interest" description="Disordered" evidence="1">
    <location>
        <begin position="1"/>
        <end position="30"/>
    </location>
</feature>
<dbReference type="EMBL" id="PCRM01000044">
    <property type="protein sequence ID" value="PIP21354.1"/>
    <property type="molecule type" value="Genomic_DNA"/>
</dbReference>
<comment type="caution">
    <text evidence="2">The sequence shown here is derived from an EMBL/GenBank/DDBJ whole genome shotgun (WGS) entry which is preliminary data.</text>
</comment>
<sequence length="60" mass="7123">MEQDQEHLEQIEEKEKQEAVQKQKCKDMEKSGKSVFKLADIIKKGAYERHESEKKSKRDS</sequence>
<evidence type="ECO:0000313" key="2">
    <source>
        <dbReference type="EMBL" id="PIP21354.1"/>
    </source>
</evidence>
<accession>A0A2G9YQ82</accession>
<gene>
    <name evidence="2" type="ORF">COX39_03275</name>
</gene>
<evidence type="ECO:0000313" key="3">
    <source>
        <dbReference type="Proteomes" id="UP000231567"/>
    </source>
</evidence>
<protein>
    <submittedName>
        <fullName evidence="2">Uncharacterized protein</fullName>
    </submittedName>
</protein>
<reference evidence="2 3" key="1">
    <citation type="submission" date="2017-09" db="EMBL/GenBank/DDBJ databases">
        <title>Depth-based differentiation of microbial function through sediment-hosted aquifers and enrichment of novel symbionts in the deep terrestrial subsurface.</title>
        <authorList>
            <person name="Probst A.J."/>
            <person name="Ladd B."/>
            <person name="Jarett J.K."/>
            <person name="Geller-Mcgrath D.E."/>
            <person name="Sieber C.M."/>
            <person name="Emerson J.B."/>
            <person name="Anantharaman K."/>
            <person name="Thomas B.C."/>
            <person name="Malmstrom R."/>
            <person name="Stieglmeier M."/>
            <person name="Klingl A."/>
            <person name="Woyke T."/>
            <person name="Ryan C.M."/>
            <person name="Banfield J.F."/>
        </authorList>
    </citation>
    <scope>NUCLEOTIDE SEQUENCE [LARGE SCALE GENOMIC DNA]</scope>
    <source>
        <strain evidence="2">CG23_combo_of_CG06-09_8_20_14_all_40_13</strain>
    </source>
</reference>
<dbReference type="AlphaFoldDB" id="A0A2G9YQ82"/>
<organism evidence="2 3">
    <name type="scientific">Candidatus Nealsonbacteria bacterium CG23_combo_of_CG06-09_8_20_14_all_40_13</name>
    <dbReference type="NCBI Taxonomy" id="1974724"/>
    <lineage>
        <taxon>Bacteria</taxon>
        <taxon>Candidatus Nealsoniibacteriota</taxon>
    </lineage>
</organism>